<accession>A0A5B9QA35</accession>
<keyword evidence="3" id="KW-1185">Reference proteome</keyword>
<protein>
    <submittedName>
        <fullName evidence="2">Uncharacterized protein</fullName>
    </submittedName>
</protein>
<keyword evidence="1" id="KW-0472">Membrane</keyword>
<dbReference type="KEGG" id="bgok:Pr1d_31430"/>
<sequence length="66" mass="7595">MIDREIFNILRNRWVLLGIFLLLLPTIFELHQQLASTGLMDLPTAIAWIATGGLGLYLGLRRWEDD</sequence>
<proteinExistence type="predicted"/>
<dbReference type="EMBL" id="CP042913">
    <property type="protein sequence ID" value="QEG35837.1"/>
    <property type="molecule type" value="Genomic_DNA"/>
</dbReference>
<gene>
    <name evidence="2" type="ORF">Pr1d_31430</name>
</gene>
<feature type="transmembrane region" description="Helical" evidence="1">
    <location>
        <begin position="42"/>
        <end position="60"/>
    </location>
</feature>
<dbReference type="AlphaFoldDB" id="A0A5B9QA35"/>
<name>A0A5B9QA35_9BACT</name>
<organism evidence="2 3">
    <name type="scientific">Bythopirellula goksoeyrii</name>
    <dbReference type="NCBI Taxonomy" id="1400387"/>
    <lineage>
        <taxon>Bacteria</taxon>
        <taxon>Pseudomonadati</taxon>
        <taxon>Planctomycetota</taxon>
        <taxon>Planctomycetia</taxon>
        <taxon>Pirellulales</taxon>
        <taxon>Lacipirellulaceae</taxon>
        <taxon>Bythopirellula</taxon>
    </lineage>
</organism>
<dbReference type="Proteomes" id="UP000323917">
    <property type="component" value="Chromosome"/>
</dbReference>
<reference evidence="2 3" key="1">
    <citation type="submission" date="2019-08" db="EMBL/GenBank/DDBJ databases">
        <title>Deep-cultivation of Planctomycetes and their phenomic and genomic characterization uncovers novel biology.</title>
        <authorList>
            <person name="Wiegand S."/>
            <person name="Jogler M."/>
            <person name="Boedeker C."/>
            <person name="Pinto D."/>
            <person name="Vollmers J."/>
            <person name="Rivas-Marin E."/>
            <person name="Kohn T."/>
            <person name="Peeters S.H."/>
            <person name="Heuer A."/>
            <person name="Rast P."/>
            <person name="Oberbeckmann S."/>
            <person name="Bunk B."/>
            <person name="Jeske O."/>
            <person name="Meyerdierks A."/>
            <person name="Storesund J.E."/>
            <person name="Kallscheuer N."/>
            <person name="Luecker S."/>
            <person name="Lage O.M."/>
            <person name="Pohl T."/>
            <person name="Merkel B.J."/>
            <person name="Hornburger P."/>
            <person name="Mueller R.-W."/>
            <person name="Bruemmer F."/>
            <person name="Labrenz M."/>
            <person name="Spormann A.M."/>
            <person name="Op den Camp H."/>
            <person name="Overmann J."/>
            <person name="Amann R."/>
            <person name="Jetten M.S.M."/>
            <person name="Mascher T."/>
            <person name="Medema M.H."/>
            <person name="Devos D.P."/>
            <person name="Kaster A.-K."/>
            <person name="Ovreas L."/>
            <person name="Rohde M."/>
            <person name="Galperin M.Y."/>
            <person name="Jogler C."/>
        </authorList>
    </citation>
    <scope>NUCLEOTIDE SEQUENCE [LARGE SCALE GENOMIC DNA]</scope>
    <source>
        <strain evidence="2 3">Pr1d</strain>
    </source>
</reference>
<keyword evidence="1" id="KW-1133">Transmembrane helix</keyword>
<evidence type="ECO:0000313" key="3">
    <source>
        <dbReference type="Proteomes" id="UP000323917"/>
    </source>
</evidence>
<evidence type="ECO:0000313" key="2">
    <source>
        <dbReference type="EMBL" id="QEG35837.1"/>
    </source>
</evidence>
<evidence type="ECO:0000256" key="1">
    <source>
        <dbReference type="SAM" id="Phobius"/>
    </source>
</evidence>
<feature type="transmembrane region" description="Helical" evidence="1">
    <location>
        <begin position="12"/>
        <end position="30"/>
    </location>
</feature>
<dbReference type="RefSeq" id="WP_148074290.1">
    <property type="nucleotide sequence ID" value="NZ_CP042913.1"/>
</dbReference>
<keyword evidence="1" id="KW-0812">Transmembrane</keyword>